<evidence type="ECO:0000256" key="1">
    <source>
        <dbReference type="ARBA" id="ARBA00008791"/>
    </source>
</evidence>
<dbReference type="Pfam" id="PF00582">
    <property type="entry name" value="Usp"/>
    <property type="match status" value="1"/>
</dbReference>
<sequence>MNFKKILLAVDASDNAMRAVEYVGDIAGDCAGFSVELLCIERLPHRDLYPDEEAWKKACEATRTELRKFLNRARDHLVGMGVSLDRLTEQYVTSCASPFDEPGPACSQGTGTAQEILNALDAGGFGTVVVGRRGVSKAEEFLFGSVSNKIIHSVKNSTVWVVA</sequence>
<evidence type="ECO:0000259" key="2">
    <source>
        <dbReference type="Pfam" id="PF00582"/>
    </source>
</evidence>
<protein>
    <recommendedName>
        <fullName evidence="2">UspA domain-containing protein</fullName>
    </recommendedName>
</protein>
<dbReference type="EMBL" id="AP026708">
    <property type="protein sequence ID" value="BDQ35080.1"/>
    <property type="molecule type" value="Genomic_DNA"/>
</dbReference>
<evidence type="ECO:0000313" key="4">
    <source>
        <dbReference type="Proteomes" id="UP001061361"/>
    </source>
</evidence>
<dbReference type="InterPro" id="IPR006016">
    <property type="entry name" value="UspA"/>
</dbReference>
<dbReference type="SUPFAM" id="SSF52402">
    <property type="entry name" value="Adenine nucleotide alpha hydrolases-like"/>
    <property type="match status" value="1"/>
</dbReference>
<evidence type="ECO:0000313" key="3">
    <source>
        <dbReference type="EMBL" id="BDQ35080.1"/>
    </source>
</evidence>
<dbReference type="PRINTS" id="PR01438">
    <property type="entry name" value="UNVRSLSTRESS"/>
</dbReference>
<comment type="similarity">
    <text evidence="1">Belongs to the universal stress protein A family.</text>
</comment>
<dbReference type="Gene3D" id="3.40.50.620">
    <property type="entry name" value="HUPs"/>
    <property type="match status" value="1"/>
</dbReference>
<dbReference type="InterPro" id="IPR006015">
    <property type="entry name" value="Universal_stress_UspA"/>
</dbReference>
<dbReference type="RefSeq" id="WP_264981971.1">
    <property type="nucleotide sequence ID" value="NZ_AP026708.1"/>
</dbReference>
<feature type="domain" description="UspA" evidence="2">
    <location>
        <begin position="3"/>
        <end position="158"/>
    </location>
</feature>
<keyword evidence="4" id="KW-1185">Reference proteome</keyword>
<gene>
    <name evidence="3" type="ORF">JCM14722_26220</name>
</gene>
<dbReference type="InterPro" id="IPR014729">
    <property type="entry name" value="Rossmann-like_a/b/a_fold"/>
</dbReference>
<dbReference type="CDD" id="cd00293">
    <property type="entry name" value="USP-like"/>
    <property type="match status" value="1"/>
</dbReference>
<reference evidence="3" key="1">
    <citation type="submission" date="2022-08" db="EMBL/GenBank/DDBJ databases">
        <title>Genome Sequence of the sulphate-reducing bacterium, Pseudodesulfovibrio portus JCM14722.</title>
        <authorList>
            <person name="Kondo R."/>
            <person name="Kataoka T."/>
        </authorList>
    </citation>
    <scope>NUCLEOTIDE SEQUENCE</scope>
    <source>
        <strain evidence="3">JCM 14722</strain>
    </source>
</reference>
<name>A0ABM8AUH7_9BACT</name>
<proteinExistence type="inferred from homology"/>
<organism evidence="3 4">
    <name type="scientific">Pseudodesulfovibrio portus</name>
    <dbReference type="NCBI Taxonomy" id="231439"/>
    <lineage>
        <taxon>Bacteria</taxon>
        <taxon>Pseudomonadati</taxon>
        <taxon>Thermodesulfobacteriota</taxon>
        <taxon>Desulfovibrionia</taxon>
        <taxon>Desulfovibrionales</taxon>
        <taxon>Desulfovibrionaceae</taxon>
    </lineage>
</organism>
<dbReference type="Proteomes" id="UP001061361">
    <property type="component" value="Chromosome"/>
</dbReference>
<accession>A0ABM8AUH7</accession>